<keyword evidence="4" id="KW-1185">Reference proteome</keyword>
<accession>A0ABQ0Q3K2</accession>
<reference evidence="3" key="1">
    <citation type="submission" date="2013-04" db="EMBL/GenBank/DDBJ databases">
        <title>The genome sequencing project of 58 acetic acid bacteria.</title>
        <authorList>
            <person name="Okamoto-Kainuma A."/>
            <person name="Ishikawa M."/>
            <person name="Umino S."/>
            <person name="Koizumi Y."/>
            <person name="Shiwa Y."/>
            <person name="Yoshikawa H."/>
            <person name="Matsutani M."/>
            <person name="Matsushita K."/>
        </authorList>
    </citation>
    <scope>NUCLEOTIDE SEQUENCE</scope>
    <source>
        <strain evidence="3">NRIC 0535</strain>
    </source>
</reference>
<dbReference type="EMBL" id="BAPV01000014">
    <property type="protein sequence ID" value="GBQ89724.1"/>
    <property type="molecule type" value="Genomic_DNA"/>
</dbReference>
<protein>
    <submittedName>
        <fullName evidence="3">Uncharacterized protein</fullName>
    </submittedName>
</protein>
<comment type="caution">
    <text evidence="3">The sequence shown here is derived from an EMBL/GenBank/DDBJ whole genome shotgun (WGS) entry which is preliminary data.</text>
</comment>
<evidence type="ECO:0000313" key="4">
    <source>
        <dbReference type="Proteomes" id="UP001062776"/>
    </source>
</evidence>
<organism evidence="3 4">
    <name type="scientific">Asaia krungthepensis NRIC 0535</name>
    <dbReference type="NCBI Taxonomy" id="1307925"/>
    <lineage>
        <taxon>Bacteria</taxon>
        <taxon>Pseudomonadati</taxon>
        <taxon>Pseudomonadota</taxon>
        <taxon>Alphaproteobacteria</taxon>
        <taxon>Acetobacterales</taxon>
        <taxon>Acetobacteraceae</taxon>
        <taxon>Asaia</taxon>
    </lineage>
</organism>
<feature type="region of interest" description="Disordered" evidence="1">
    <location>
        <begin position="163"/>
        <end position="189"/>
    </location>
</feature>
<evidence type="ECO:0000313" key="3">
    <source>
        <dbReference type="EMBL" id="GBQ89724.1"/>
    </source>
</evidence>
<dbReference type="RefSeq" id="WP_264815742.1">
    <property type="nucleotide sequence ID" value="NZ_BAPV01000014.1"/>
</dbReference>
<evidence type="ECO:0000256" key="2">
    <source>
        <dbReference type="SAM" id="SignalP"/>
    </source>
</evidence>
<feature type="chain" id="PRO_5045552931" evidence="2">
    <location>
        <begin position="26"/>
        <end position="352"/>
    </location>
</feature>
<proteinExistence type="predicted"/>
<keyword evidence="2" id="KW-0732">Signal</keyword>
<gene>
    <name evidence="3" type="ORF">AA0535_1868</name>
</gene>
<sequence length="352" mass="38471">MTSIVRAFIVLTLSGLCAPWTSARASPPPAAFLFLIQQRCDVPTALPGDPACRTMRPVEPGEDPLYRLSNGVEGEGRIDMVNLPIERHGKWRVVSPDAHVNVTDKTTGIKGGVSVEGVGARFISVLGSWSPVAVSHFTNAACDAMPDNSDRFLDSWVLGPAQDNTATAGHGETRSGNLTRYEGETDGPGCPARLRKAAYSWIRQDYTYRSGRRFPSLVSVHYSAASPLGGPGEAEQRERLYLAWGLGLARWEKWSREDWRNPKTGETALDQARRVFVSGRCNTPIGDRDQGDGVTYSAVSSDGTYAETIRTAPDSPAHRWVLTQCQDYTSLRAGPTRDLQQMSAGASPEFWR</sequence>
<feature type="signal peptide" evidence="2">
    <location>
        <begin position="1"/>
        <end position="25"/>
    </location>
</feature>
<dbReference type="Proteomes" id="UP001062776">
    <property type="component" value="Unassembled WGS sequence"/>
</dbReference>
<evidence type="ECO:0000256" key="1">
    <source>
        <dbReference type="SAM" id="MobiDB-lite"/>
    </source>
</evidence>
<name>A0ABQ0Q3K2_9PROT</name>